<evidence type="ECO:0000256" key="1">
    <source>
        <dbReference type="SAM" id="MobiDB-lite"/>
    </source>
</evidence>
<dbReference type="AlphaFoldDB" id="A0A699RJR9"/>
<reference evidence="2" key="1">
    <citation type="journal article" date="2019" name="Sci. Rep.">
        <title>Draft genome of Tanacetum cinerariifolium, the natural source of mosquito coil.</title>
        <authorList>
            <person name="Yamashiro T."/>
            <person name="Shiraishi A."/>
            <person name="Satake H."/>
            <person name="Nakayama K."/>
        </authorList>
    </citation>
    <scope>NUCLEOTIDE SEQUENCE</scope>
</reference>
<comment type="caution">
    <text evidence="2">The sequence shown here is derived from an EMBL/GenBank/DDBJ whole genome shotgun (WGS) entry which is preliminary data.</text>
</comment>
<sequence length="169" mass="18880">LRLKPQGGEGRAGKKRHRYRQGARPRALAQQPAPLLRVPKRCEIKNSRLPAPGVSMDCPLMTRVPLKVATVSSRRRLSLVRWLSCCNRSCCAWAGAAPNTSAAPRASRPNFIFTDITSSRLREWVAGQRHRHVHRFGDVAAYQQRNLDMVVGGLHHKLGIHQQVVGSQL</sequence>
<accession>A0A699RJR9</accession>
<gene>
    <name evidence="2" type="ORF">Tci_857638</name>
</gene>
<dbReference type="EMBL" id="BKCJ011101197">
    <property type="protein sequence ID" value="GFC85668.1"/>
    <property type="molecule type" value="Genomic_DNA"/>
</dbReference>
<feature type="non-terminal residue" evidence="2">
    <location>
        <position position="1"/>
    </location>
</feature>
<evidence type="ECO:0000313" key="2">
    <source>
        <dbReference type="EMBL" id="GFC85668.1"/>
    </source>
</evidence>
<feature type="compositionally biased region" description="Basic residues" evidence="1">
    <location>
        <begin position="13"/>
        <end position="23"/>
    </location>
</feature>
<protein>
    <submittedName>
        <fullName evidence="2">Uncharacterized protein</fullName>
    </submittedName>
</protein>
<name>A0A699RJR9_TANCI</name>
<feature type="region of interest" description="Disordered" evidence="1">
    <location>
        <begin position="1"/>
        <end position="29"/>
    </location>
</feature>
<proteinExistence type="predicted"/>
<organism evidence="2">
    <name type="scientific">Tanacetum cinerariifolium</name>
    <name type="common">Dalmatian daisy</name>
    <name type="synonym">Chrysanthemum cinerariifolium</name>
    <dbReference type="NCBI Taxonomy" id="118510"/>
    <lineage>
        <taxon>Eukaryota</taxon>
        <taxon>Viridiplantae</taxon>
        <taxon>Streptophyta</taxon>
        <taxon>Embryophyta</taxon>
        <taxon>Tracheophyta</taxon>
        <taxon>Spermatophyta</taxon>
        <taxon>Magnoliopsida</taxon>
        <taxon>eudicotyledons</taxon>
        <taxon>Gunneridae</taxon>
        <taxon>Pentapetalae</taxon>
        <taxon>asterids</taxon>
        <taxon>campanulids</taxon>
        <taxon>Asterales</taxon>
        <taxon>Asteraceae</taxon>
        <taxon>Asteroideae</taxon>
        <taxon>Anthemideae</taxon>
        <taxon>Anthemidinae</taxon>
        <taxon>Tanacetum</taxon>
    </lineage>
</organism>